<dbReference type="UniPathway" id="UPA00344"/>
<dbReference type="GO" id="GO:0061599">
    <property type="term" value="F:molybdopterin molybdotransferase activity"/>
    <property type="evidence" value="ECO:0007669"/>
    <property type="project" value="UniProtKB-UniRule"/>
</dbReference>
<dbReference type="Gene3D" id="3.40.980.10">
    <property type="entry name" value="MoaB/Mog-like domain"/>
    <property type="match status" value="1"/>
</dbReference>
<dbReference type="InterPro" id="IPR001453">
    <property type="entry name" value="MoaB/Mog_dom"/>
</dbReference>
<evidence type="ECO:0000313" key="3">
    <source>
        <dbReference type="EMBL" id="SJZ33387.1"/>
    </source>
</evidence>
<dbReference type="EC" id="2.10.1.1" evidence="1"/>
<keyword evidence="1" id="KW-0479">Metal-binding</keyword>
<keyword evidence="1" id="KW-0501">Molybdenum cofactor biosynthesis</keyword>
<dbReference type="InterPro" id="IPR038987">
    <property type="entry name" value="MoeA-like"/>
</dbReference>
<keyword evidence="1" id="KW-0808">Transferase</keyword>
<keyword evidence="1" id="KW-0500">Molybdenum</keyword>
<organism evidence="3 4">
    <name type="scientific">Selenihalanaerobacter shriftii</name>
    <dbReference type="NCBI Taxonomy" id="142842"/>
    <lineage>
        <taxon>Bacteria</taxon>
        <taxon>Bacillati</taxon>
        <taxon>Bacillota</taxon>
        <taxon>Clostridia</taxon>
        <taxon>Halanaerobiales</taxon>
        <taxon>Halobacteroidaceae</taxon>
        <taxon>Selenihalanaerobacter</taxon>
    </lineage>
</organism>
<dbReference type="OrthoDB" id="9767940at2"/>
<comment type="similarity">
    <text evidence="1">Belongs to the MoeA family.</text>
</comment>
<dbReference type="Proteomes" id="UP000190625">
    <property type="component" value="Unassembled WGS sequence"/>
</dbReference>
<comment type="pathway">
    <text evidence="1">Cofactor biosynthesis; molybdopterin biosynthesis.</text>
</comment>
<comment type="function">
    <text evidence="1">Catalyzes the insertion of molybdate into adenylated molybdopterin with the concomitant release of AMP.</text>
</comment>
<dbReference type="EMBL" id="FUWM01000004">
    <property type="protein sequence ID" value="SJZ33387.1"/>
    <property type="molecule type" value="Genomic_DNA"/>
</dbReference>
<dbReference type="CDD" id="cd03522">
    <property type="entry name" value="MoeA_like"/>
    <property type="match status" value="1"/>
</dbReference>
<dbReference type="SUPFAM" id="SSF53218">
    <property type="entry name" value="Molybdenum cofactor biosynthesis proteins"/>
    <property type="match status" value="1"/>
</dbReference>
<keyword evidence="4" id="KW-1185">Reference proteome</keyword>
<feature type="domain" description="MoaB/Mog" evidence="2">
    <location>
        <begin position="175"/>
        <end position="307"/>
    </location>
</feature>
<dbReference type="PANTHER" id="PTHR10192">
    <property type="entry name" value="MOLYBDOPTERIN BIOSYNTHESIS PROTEIN"/>
    <property type="match status" value="1"/>
</dbReference>
<proteinExistence type="inferred from homology"/>
<evidence type="ECO:0000259" key="2">
    <source>
        <dbReference type="SMART" id="SM00852"/>
    </source>
</evidence>
<keyword evidence="1" id="KW-0460">Magnesium</keyword>
<comment type="cofactor">
    <cofactor evidence="1">
        <name>Mg(2+)</name>
        <dbReference type="ChEBI" id="CHEBI:18420"/>
    </cofactor>
</comment>
<dbReference type="InterPro" id="IPR036425">
    <property type="entry name" value="MoaB/Mog-like_dom_sf"/>
</dbReference>
<accession>A0A1T4JTK0</accession>
<evidence type="ECO:0000256" key="1">
    <source>
        <dbReference type="RuleBase" id="RU365090"/>
    </source>
</evidence>
<protein>
    <recommendedName>
        <fullName evidence="1">Molybdopterin molybdenumtransferase</fullName>
        <ecNumber evidence="1">2.10.1.1</ecNumber>
    </recommendedName>
</protein>
<gene>
    <name evidence="3" type="ORF">SAMN02745118_00395</name>
</gene>
<dbReference type="PANTHER" id="PTHR10192:SF28">
    <property type="entry name" value="MOLYBDOPTERIN MOLYBDENUMTRANSFERASE"/>
    <property type="match status" value="1"/>
</dbReference>
<comment type="catalytic activity">
    <reaction evidence="1">
        <text>adenylyl-molybdopterin + molybdate = Mo-molybdopterin + AMP + H(+)</text>
        <dbReference type="Rhea" id="RHEA:35047"/>
        <dbReference type="ChEBI" id="CHEBI:15378"/>
        <dbReference type="ChEBI" id="CHEBI:36264"/>
        <dbReference type="ChEBI" id="CHEBI:62727"/>
        <dbReference type="ChEBI" id="CHEBI:71302"/>
        <dbReference type="ChEBI" id="CHEBI:456215"/>
    </reaction>
</comment>
<dbReference type="RefSeq" id="WP_078808913.1">
    <property type="nucleotide sequence ID" value="NZ_FUWM01000004.1"/>
</dbReference>
<evidence type="ECO:0000313" key="4">
    <source>
        <dbReference type="Proteomes" id="UP000190625"/>
    </source>
</evidence>
<dbReference type="GO" id="GO:0006777">
    <property type="term" value="P:Mo-molybdopterin cofactor biosynthetic process"/>
    <property type="evidence" value="ECO:0007669"/>
    <property type="project" value="UniProtKB-UniRule"/>
</dbReference>
<dbReference type="AlphaFoldDB" id="A0A1T4JTK0"/>
<dbReference type="GO" id="GO:0046872">
    <property type="term" value="F:metal ion binding"/>
    <property type="evidence" value="ECO:0007669"/>
    <property type="project" value="UniProtKB-UniRule"/>
</dbReference>
<dbReference type="STRING" id="142842.SAMN02745118_00395"/>
<dbReference type="Pfam" id="PF00994">
    <property type="entry name" value="MoCF_biosynth"/>
    <property type="match status" value="1"/>
</dbReference>
<dbReference type="GO" id="GO:0005829">
    <property type="term" value="C:cytosol"/>
    <property type="evidence" value="ECO:0007669"/>
    <property type="project" value="TreeGrafter"/>
</dbReference>
<name>A0A1T4JTK0_9FIRM</name>
<sequence length="340" mass="37120">MKKVPVKEAVGMVLGHDMTQIIPGEFKGVKFEKGHIIKEEDIPVLKSMGKNHIYSFELGEDQCHEEEAAERIAKAVQGENIKLVGPSEGKMNLVAKNAGVLKVNEEALREINSFDDLILATLHNNTTVEEGQNLAGTRINPLVIESKKIDQVEAACEKITGDIMSVNSFHQLKVGIIITGSEVYSGEIEDKFAPVFRQKINDLNAGVLGVNYAPDDPELIKEEIFDLIEKGADVVVTGGGMSVDPDDVTPVGIKKTGAKIETYGAPVLPGSMFMLAYLDEIPILGIPACGMYNKSTVFDLVFPRILTKERVMREDIIEMAHGGLCLQCDVCRYPACSFGK</sequence>
<dbReference type="SMART" id="SM00852">
    <property type="entry name" value="MoCF_biosynth"/>
    <property type="match status" value="1"/>
</dbReference>
<reference evidence="4" key="1">
    <citation type="submission" date="2017-02" db="EMBL/GenBank/DDBJ databases">
        <authorList>
            <person name="Varghese N."/>
            <person name="Submissions S."/>
        </authorList>
    </citation>
    <scope>NUCLEOTIDE SEQUENCE [LARGE SCALE GENOMIC DNA]</scope>
    <source>
        <strain evidence="4">ATCC BAA-73</strain>
    </source>
</reference>